<reference evidence="1 2" key="2">
    <citation type="journal article" date="2018" name="New Phytol.">
        <title>High intraspecific genome diversity in the model arbuscular mycorrhizal symbiont Rhizophagus irregularis.</title>
        <authorList>
            <person name="Chen E.C.H."/>
            <person name="Morin E."/>
            <person name="Beaudet D."/>
            <person name="Noel J."/>
            <person name="Yildirir G."/>
            <person name="Ndikumana S."/>
            <person name="Charron P."/>
            <person name="St-Onge C."/>
            <person name="Giorgi J."/>
            <person name="Kruger M."/>
            <person name="Marton T."/>
            <person name="Ropars J."/>
            <person name="Grigoriev I.V."/>
            <person name="Hainaut M."/>
            <person name="Henrissat B."/>
            <person name="Roux C."/>
            <person name="Martin F."/>
            <person name="Corradi N."/>
        </authorList>
    </citation>
    <scope>NUCLEOTIDE SEQUENCE [LARGE SCALE GENOMIC DNA]</scope>
    <source>
        <strain evidence="1 2">DAOM 197198</strain>
    </source>
</reference>
<name>A0A2P4PD25_RHIID</name>
<dbReference type="AlphaFoldDB" id="A0A2P4PD25"/>
<dbReference type="EMBL" id="AUPC02000272">
    <property type="protein sequence ID" value="POG63275.1"/>
    <property type="molecule type" value="Genomic_DNA"/>
</dbReference>
<gene>
    <name evidence="1" type="ORF">GLOIN_2v1687904</name>
</gene>
<dbReference type="Proteomes" id="UP000018888">
    <property type="component" value="Unassembled WGS sequence"/>
</dbReference>
<reference evidence="1 2" key="1">
    <citation type="journal article" date="2013" name="Proc. Natl. Acad. Sci. U.S.A.">
        <title>Genome of an arbuscular mycorrhizal fungus provides insight into the oldest plant symbiosis.</title>
        <authorList>
            <person name="Tisserant E."/>
            <person name="Malbreil M."/>
            <person name="Kuo A."/>
            <person name="Kohler A."/>
            <person name="Symeonidi A."/>
            <person name="Balestrini R."/>
            <person name="Charron P."/>
            <person name="Duensing N."/>
            <person name="Frei Dit Frey N."/>
            <person name="Gianinazzi-Pearson V."/>
            <person name="Gilbert L.B."/>
            <person name="Handa Y."/>
            <person name="Herr J.R."/>
            <person name="Hijri M."/>
            <person name="Koul R."/>
            <person name="Kawaguchi M."/>
            <person name="Krajinski F."/>
            <person name="Lammers P.J."/>
            <person name="Masclaux F.G."/>
            <person name="Murat C."/>
            <person name="Morin E."/>
            <person name="Ndikumana S."/>
            <person name="Pagni M."/>
            <person name="Petitpierre D."/>
            <person name="Requena N."/>
            <person name="Rosikiewicz P."/>
            <person name="Riley R."/>
            <person name="Saito K."/>
            <person name="San Clemente H."/>
            <person name="Shapiro H."/>
            <person name="van Tuinen D."/>
            <person name="Becard G."/>
            <person name="Bonfante P."/>
            <person name="Paszkowski U."/>
            <person name="Shachar-Hill Y.Y."/>
            <person name="Tuskan G.A."/>
            <person name="Young P.W."/>
            <person name="Sanders I.R."/>
            <person name="Henrissat B."/>
            <person name="Rensing S.A."/>
            <person name="Grigoriev I.V."/>
            <person name="Corradi N."/>
            <person name="Roux C."/>
            <person name="Martin F."/>
        </authorList>
    </citation>
    <scope>NUCLEOTIDE SEQUENCE [LARGE SCALE GENOMIC DNA]</scope>
    <source>
        <strain evidence="1 2">DAOM 197198</strain>
    </source>
</reference>
<accession>A0A2P4PD25</accession>
<organism evidence="1 2">
    <name type="scientific">Rhizophagus irregularis (strain DAOM 181602 / DAOM 197198 / MUCL 43194)</name>
    <name type="common">Arbuscular mycorrhizal fungus</name>
    <name type="synonym">Glomus intraradices</name>
    <dbReference type="NCBI Taxonomy" id="747089"/>
    <lineage>
        <taxon>Eukaryota</taxon>
        <taxon>Fungi</taxon>
        <taxon>Fungi incertae sedis</taxon>
        <taxon>Mucoromycota</taxon>
        <taxon>Glomeromycotina</taxon>
        <taxon>Glomeromycetes</taxon>
        <taxon>Glomerales</taxon>
        <taxon>Glomeraceae</taxon>
        <taxon>Rhizophagus</taxon>
    </lineage>
</organism>
<sequence length="54" mass="6430">SLILLQMIASFSKLTRLNIGLNRFVNENYLTFYIDNFLVVTRSFICYHFCMTPF</sequence>
<feature type="non-terminal residue" evidence="1">
    <location>
        <position position="1"/>
    </location>
</feature>
<evidence type="ECO:0000313" key="2">
    <source>
        <dbReference type="Proteomes" id="UP000018888"/>
    </source>
</evidence>
<evidence type="ECO:0000313" key="1">
    <source>
        <dbReference type="EMBL" id="POG63275.1"/>
    </source>
</evidence>
<keyword evidence="2" id="KW-1185">Reference proteome</keyword>
<proteinExistence type="predicted"/>
<protein>
    <submittedName>
        <fullName evidence="1">Uncharacterized protein</fullName>
    </submittedName>
</protein>
<comment type="caution">
    <text evidence="1">The sequence shown here is derived from an EMBL/GenBank/DDBJ whole genome shotgun (WGS) entry which is preliminary data.</text>
</comment>